<dbReference type="Proteomes" id="UP000467840">
    <property type="component" value="Chromosome 5"/>
</dbReference>
<organism evidence="2 3">
    <name type="scientific">Hevea brasiliensis</name>
    <name type="common">Para rubber tree</name>
    <name type="synonym">Siphonia brasiliensis</name>
    <dbReference type="NCBI Taxonomy" id="3981"/>
    <lineage>
        <taxon>Eukaryota</taxon>
        <taxon>Viridiplantae</taxon>
        <taxon>Streptophyta</taxon>
        <taxon>Embryophyta</taxon>
        <taxon>Tracheophyta</taxon>
        <taxon>Spermatophyta</taxon>
        <taxon>Magnoliopsida</taxon>
        <taxon>eudicotyledons</taxon>
        <taxon>Gunneridae</taxon>
        <taxon>Pentapetalae</taxon>
        <taxon>rosids</taxon>
        <taxon>fabids</taxon>
        <taxon>Malpighiales</taxon>
        <taxon>Euphorbiaceae</taxon>
        <taxon>Crotonoideae</taxon>
        <taxon>Micrandreae</taxon>
        <taxon>Hevea</taxon>
    </lineage>
</organism>
<evidence type="ECO:0000259" key="1">
    <source>
        <dbReference type="Pfam" id="PF03108"/>
    </source>
</evidence>
<comment type="caution">
    <text evidence="2">The sequence shown here is derived from an EMBL/GenBank/DDBJ whole genome shotgun (WGS) entry which is preliminary data.</text>
</comment>
<dbReference type="Pfam" id="PF03108">
    <property type="entry name" value="DBD_Tnp_Mut"/>
    <property type="match status" value="1"/>
</dbReference>
<gene>
    <name evidence="2" type="ORF">GH714_026411</name>
</gene>
<reference evidence="2 3" key="1">
    <citation type="journal article" date="2020" name="Mol. Plant">
        <title>The Chromosome-Based Rubber Tree Genome Provides New Insights into Spurge Genome Evolution and Rubber Biosynthesis.</title>
        <authorList>
            <person name="Liu J."/>
            <person name="Shi C."/>
            <person name="Shi C.C."/>
            <person name="Li W."/>
            <person name="Zhang Q.J."/>
            <person name="Zhang Y."/>
            <person name="Li K."/>
            <person name="Lu H.F."/>
            <person name="Shi C."/>
            <person name="Zhu S.T."/>
            <person name="Xiao Z.Y."/>
            <person name="Nan H."/>
            <person name="Yue Y."/>
            <person name="Zhu X.G."/>
            <person name="Wu Y."/>
            <person name="Hong X.N."/>
            <person name="Fan G.Y."/>
            <person name="Tong Y."/>
            <person name="Zhang D."/>
            <person name="Mao C.L."/>
            <person name="Liu Y.L."/>
            <person name="Hao S.J."/>
            <person name="Liu W.Q."/>
            <person name="Lv M.Q."/>
            <person name="Zhang H.B."/>
            <person name="Liu Y."/>
            <person name="Hu-Tang G.R."/>
            <person name="Wang J.P."/>
            <person name="Wang J.H."/>
            <person name="Sun Y.H."/>
            <person name="Ni S.B."/>
            <person name="Chen W.B."/>
            <person name="Zhang X.C."/>
            <person name="Jiao Y.N."/>
            <person name="Eichler E.E."/>
            <person name="Li G.H."/>
            <person name="Liu X."/>
            <person name="Gao L.Z."/>
        </authorList>
    </citation>
    <scope>NUCLEOTIDE SEQUENCE [LARGE SCALE GENOMIC DNA]</scope>
    <source>
        <strain evidence="3">cv. GT1</strain>
        <tissue evidence="2">Leaf</tissue>
    </source>
</reference>
<dbReference type="AlphaFoldDB" id="A0A6A6NKE8"/>
<keyword evidence="3" id="KW-1185">Reference proteome</keyword>
<evidence type="ECO:0000313" key="2">
    <source>
        <dbReference type="EMBL" id="KAF2325312.1"/>
    </source>
</evidence>
<dbReference type="PANTHER" id="PTHR31973:SF186">
    <property type="entry name" value="MUDR FAMILY TRANSPOSASE"/>
    <property type="match status" value="1"/>
</dbReference>
<sequence>MEHNDLLLRQNQYLEPGHSCSSVLVHSHNFDLSDINGHNLDVDVANDYVGDFSLGHTDDQLVLSQANEHDSVQRHGDVHYFKENGAYFDREDNADINQNNTNVEDHENHLTGTDQSYEVGSRENHELATVEYADINENQEMGIVQISDENFQQPLIVRDPPILQSQALELTVGQEFPDVHSCRRALRDAAIAFHFEMQTIKSDKTRFTAKCASEGCPWRIHVAKLPGVPTFTIRTIHEEHTCGGITHLGHLQASVQWVADSIEQRLKENPHYTPKEILEEIHRVHGITLSYKQAWRAKERFLATVRGSFEEEYHLLPLYCDQLRRTNPGSIAVVYGNPVDNF</sequence>
<proteinExistence type="predicted"/>
<dbReference type="PANTHER" id="PTHR31973">
    <property type="entry name" value="POLYPROTEIN, PUTATIVE-RELATED"/>
    <property type="match status" value="1"/>
</dbReference>
<feature type="domain" description="Transposase MuDR plant" evidence="1">
    <location>
        <begin position="169"/>
        <end position="233"/>
    </location>
</feature>
<dbReference type="EMBL" id="JAAGAX010000001">
    <property type="protein sequence ID" value="KAF2325312.1"/>
    <property type="molecule type" value="Genomic_DNA"/>
</dbReference>
<dbReference type="InterPro" id="IPR004332">
    <property type="entry name" value="Transposase_MuDR"/>
</dbReference>
<evidence type="ECO:0000313" key="3">
    <source>
        <dbReference type="Proteomes" id="UP000467840"/>
    </source>
</evidence>
<protein>
    <recommendedName>
        <fullName evidence="1">Transposase MuDR plant domain-containing protein</fullName>
    </recommendedName>
</protein>
<accession>A0A6A6NKE8</accession>
<name>A0A6A6NKE8_HEVBR</name>